<protein>
    <submittedName>
        <fullName evidence="5">AraC-like DNA-binding protein</fullName>
    </submittedName>
</protein>
<dbReference type="InterPro" id="IPR037923">
    <property type="entry name" value="HTH-like"/>
</dbReference>
<reference evidence="5 6" key="1">
    <citation type="submission" date="2021-03" db="EMBL/GenBank/DDBJ databases">
        <title>Genomic Encyclopedia of Type Strains, Phase IV (KMG-IV): sequencing the most valuable type-strain genomes for metagenomic binning, comparative biology and taxonomic classification.</title>
        <authorList>
            <person name="Goeker M."/>
        </authorList>
    </citation>
    <scope>NUCLEOTIDE SEQUENCE [LARGE SCALE GENOMIC DNA]</scope>
    <source>
        <strain evidence="5 6">DSM 15596</strain>
    </source>
</reference>
<evidence type="ECO:0000256" key="2">
    <source>
        <dbReference type="ARBA" id="ARBA00023125"/>
    </source>
</evidence>
<keyword evidence="2" id="KW-0238">DNA-binding</keyword>
<dbReference type="InterPro" id="IPR003313">
    <property type="entry name" value="AraC-bd"/>
</dbReference>
<dbReference type="PANTHER" id="PTHR43280">
    <property type="entry name" value="ARAC-FAMILY TRANSCRIPTIONAL REGULATOR"/>
    <property type="match status" value="1"/>
</dbReference>
<dbReference type="InterPro" id="IPR020449">
    <property type="entry name" value="Tscrpt_reg_AraC-type_HTH"/>
</dbReference>
<dbReference type="SUPFAM" id="SSF46689">
    <property type="entry name" value="Homeodomain-like"/>
    <property type="match status" value="2"/>
</dbReference>
<evidence type="ECO:0000256" key="3">
    <source>
        <dbReference type="ARBA" id="ARBA00023163"/>
    </source>
</evidence>
<dbReference type="Pfam" id="PF12833">
    <property type="entry name" value="HTH_18"/>
    <property type="match status" value="1"/>
</dbReference>
<dbReference type="InterPro" id="IPR018060">
    <property type="entry name" value="HTH_AraC"/>
</dbReference>
<proteinExistence type="predicted"/>
<keyword evidence="3" id="KW-0804">Transcription</keyword>
<dbReference type="Pfam" id="PF02311">
    <property type="entry name" value="AraC_binding"/>
    <property type="match status" value="1"/>
</dbReference>
<dbReference type="InterPro" id="IPR014710">
    <property type="entry name" value="RmlC-like_jellyroll"/>
</dbReference>
<feature type="domain" description="HTH araC/xylS-type" evidence="4">
    <location>
        <begin position="188"/>
        <end position="286"/>
    </location>
</feature>
<dbReference type="SMART" id="SM00342">
    <property type="entry name" value="HTH_ARAC"/>
    <property type="match status" value="1"/>
</dbReference>
<evidence type="ECO:0000256" key="1">
    <source>
        <dbReference type="ARBA" id="ARBA00023015"/>
    </source>
</evidence>
<dbReference type="PRINTS" id="PR00032">
    <property type="entry name" value="HTHARAC"/>
</dbReference>
<evidence type="ECO:0000313" key="5">
    <source>
        <dbReference type="EMBL" id="MBP1891628.1"/>
    </source>
</evidence>
<keyword evidence="1" id="KW-0805">Transcription regulation</keyword>
<dbReference type="GeneID" id="95402746"/>
<dbReference type="SUPFAM" id="SSF51215">
    <property type="entry name" value="Regulatory protein AraC"/>
    <property type="match status" value="1"/>
</dbReference>
<dbReference type="Proteomes" id="UP000706926">
    <property type="component" value="Unassembled WGS sequence"/>
</dbReference>
<gene>
    <name evidence="5" type="ORF">J2Z18_000700</name>
</gene>
<dbReference type="InterPro" id="IPR009057">
    <property type="entry name" value="Homeodomain-like_sf"/>
</dbReference>
<accession>A0ABS4F5V1</accession>
<sequence>MPLVASDDRISPLYFAYRRKSENYEHKETFHSHLGLEVLFIHQGRGTMIVNNISYEIKPGMLCIFQPCQLHHLKLEYDNQQCFERSIAIFEPTVYESYFKQWPALHEFYNFIYLGNLPFPCLYEVDDPYLDSAYKSMHDRFPTLTGTEKYEEISLFLVALFRSLKQIWDKRKERGTTYPARRKNHRVEHILNWIETNYSVPFRLDDMAKSLHLSPYHLSHLFKEATGISITEYIAARRIHQSIQLLATTKKPISLIAEEIGLTNSSYFCKLFKSHMGITPHQYRKKWTST</sequence>
<dbReference type="EMBL" id="JAGGKI010000002">
    <property type="protein sequence ID" value="MBP1891628.1"/>
    <property type="molecule type" value="Genomic_DNA"/>
</dbReference>
<evidence type="ECO:0000259" key="4">
    <source>
        <dbReference type="PROSITE" id="PS01124"/>
    </source>
</evidence>
<dbReference type="PROSITE" id="PS01124">
    <property type="entry name" value="HTH_ARAC_FAMILY_2"/>
    <property type="match status" value="1"/>
</dbReference>
<dbReference type="Gene3D" id="2.60.120.10">
    <property type="entry name" value="Jelly Rolls"/>
    <property type="match status" value="1"/>
</dbReference>
<comment type="caution">
    <text evidence="5">The sequence shown here is derived from an EMBL/GenBank/DDBJ whole genome shotgun (WGS) entry which is preliminary data.</text>
</comment>
<dbReference type="PANTHER" id="PTHR43280:SF2">
    <property type="entry name" value="HTH-TYPE TRANSCRIPTIONAL REGULATOR EXSA"/>
    <property type="match status" value="1"/>
</dbReference>
<organism evidence="5 6">
    <name type="scientific">Paenibacillus lactis</name>
    <dbReference type="NCBI Taxonomy" id="228574"/>
    <lineage>
        <taxon>Bacteria</taxon>
        <taxon>Bacillati</taxon>
        <taxon>Bacillota</taxon>
        <taxon>Bacilli</taxon>
        <taxon>Bacillales</taxon>
        <taxon>Paenibacillaceae</taxon>
        <taxon>Paenibacillus</taxon>
    </lineage>
</organism>
<evidence type="ECO:0000313" key="6">
    <source>
        <dbReference type="Proteomes" id="UP000706926"/>
    </source>
</evidence>
<dbReference type="RefSeq" id="WP_007132522.1">
    <property type="nucleotide sequence ID" value="NZ_BOSA01000001.1"/>
</dbReference>
<dbReference type="Gene3D" id="1.10.10.60">
    <property type="entry name" value="Homeodomain-like"/>
    <property type="match status" value="2"/>
</dbReference>
<keyword evidence="6" id="KW-1185">Reference proteome</keyword>
<name>A0ABS4F5V1_9BACL</name>